<gene>
    <name evidence="7" type="ORF">S12H4_62088</name>
</gene>
<evidence type="ECO:0000256" key="3">
    <source>
        <dbReference type="ARBA" id="ARBA00022679"/>
    </source>
</evidence>
<keyword evidence="5" id="KW-0804">Transcription</keyword>
<feature type="domain" description="RNA polymerase Rpb1" evidence="6">
    <location>
        <begin position="4"/>
        <end position="91"/>
    </location>
</feature>
<keyword evidence="3" id="KW-0808">Transferase</keyword>
<sequence length="94" mass="10312">MGIISDGERANKTIDEWSHTTSRVAMTVFETLRQAEDGFSPLFVMADSGARGSQDQIKQLAGMRGLMQKPQKNITGGYGDFIEAPITSNFREGL</sequence>
<dbReference type="SUPFAM" id="SSF64484">
    <property type="entry name" value="beta and beta-prime subunits of DNA dependent RNA-polymerase"/>
    <property type="match status" value="1"/>
</dbReference>
<dbReference type="Pfam" id="PF05000">
    <property type="entry name" value="RNA_pol_Rpb1_4"/>
    <property type="match status" value="1"/>
</dbReference>
<proteinExistence type="predicted"/>
<reference evidence="7" key="1">
    <citation type="journal article" date="2014" name="Front. Microbiol.">
        <title>High frequency of phylogenetically diverse reductive dehalogenase-homologous genes in deep subseafloor sedimentary metagenomes.</title>
        <authorList>
            <person name="Kawai M."/>
            <person name="Futagami T."/>
            <person name="Toyoda A."/>
            <person name="Takaki Y."/>
            <person name="Nishi S."/>
            <person name="Hori S."/>
            <person name="Arai W."/>
            <person name="Tsubouchi T."/>
            <person name="Morono Y."/>
            <person name="Uchiyama I."/>
            <person name="Ito T."/>
            <person name="Fujiyama A."/>
            <person name="Inagaki F."/>
            <person name="Takami H."/>
        </authorList>
    </citation>
    <scope>NUCLEOTIDE SEQUENCE</scope>
    <source>
        <strain evidence="7">Expedition CK06-06</strain>
    </source>
</reference>
<dbReference type="GO" id="GO:0003899">
    <property type="term" value="F:DNA-directed RNA polymerase activity"/>
    <property type="evidence" value="ECO:0007669"/>
    <property type="project" value="UniProtKB-EC"/>
</dbReference>
<dbReference type="AlphaFoldDB" id="X1VLD0"/>
<keyword evidence="4" id="KW-0548">Nucleotidyltransferase</keyword>
<dbReference type="InterPro" id="IPR038120">
    <property type="entry name" value="Rpb1_funnel_sf"/>
</dbReference>
<dbReference type="InterPro" id="IPR007083">
    <property type="entry name" value="RNA_pol_Rpb1_4"/>
</dbReference>
<evidence type="ECO:0000259" key="6">
    <source>
        <dbReference type="Pfam" id="PF05000"/>
    </source>
</evidence>
<dbReference type="GO" id="GO:0006351">
    <property type="term" value="P:DNA-templated transcription"/>
    <property type="evidence" value="ECO:0007669"/>
    <property type="project" value="InterPro"/>
</dbReference>
<evidence type="ECO:0000313" key="7">
    <source>
        <dbReference type="EMBL" id="GAJ16596.1"/>
    </source>
</evidence>
<organism evidence="7">
    <name type="scientific">marine sediment metagenome</name>
    <dbReference type="NCBI Taxonomy" id="412755"/>
    <lineage>
        <taxon>unclassified sequences</taxon>
        <taxon>metagenomes</taxon>
        <taxon>ecological metagenomes</taxon>
    </lineage>
</organism>
<dbReference type="GO" id="GO:0000428">
    <property type="term" value="C:DNA-directed RNA polymerase complex"/>
    <property type="evidence" value="ECO:0007669"/>
    <property type="project" value="UniProtKB-KW"/>
</dbReference>
<evidence type="ECO:0000256" key="5">
    <source>
        <dbReference type="ARBA" id="ARBA00023163"/>
    </source>
</evidence>
<comment type="caution">
    <text evidence="7">The sequence shown here is derived from an EMBL/GenBank/DDBJ whole genome shotgun (WGS) entry which is preliminary data.</text>
</comment>
<keyword evidence="2" id="KW-0240">DNA-directed RNA polymerase</keyword>
<dbReference type="EMBL" id="BARW01041479">
    <property type="protein sequence ID" value="GAJ16596.1"/>
    <property type="molecule type" value="Genomic_DNA"/>
</dbReference>
<dbReference type="Gene3D" id="1.10.132.30">
    <property type="match status" value="1"/>
</dbReference>
<name>X1VLD0_9ZZZZ</name>
<evidence type="ECO:0000256" key="2">
    <source>
        <dbReference type="ARBA" id="ARBA00022478"/>
    </source>
</evidence>
<feature type="non-terminal residue" evidence="7">
    <location>
        <position position="94"/>
    </location>
</feature>
<evidence type="ECO:0000256" key="4">
    <source>
        <dbReference type="ARBA" id="ARBA00022695"/>
    </source>
</evidence>
<dbReference type="EC" id="2.7.7.6" evidence="1"/>
<evidence type="ECO:0000256" key="1">
    <source>
        <dbReference type="ARBA" id="ARBA00012418"/>
    </source>
</evidence>
<dbReference type="GO" id="GO:0003677">
    <property type="term" value="F:DNA binding"/>
    <property type="evidence" value="ECO:0007669"/>
    <property type="project" value="InterPro"/>
</dbReference>
<protein>
    <recommendedName>
        <fullName evidence="1">DNA-directed RNA polymerase</fullName>
        <ecNumber evidence="1">2.7.7.6</ecNumber>
    </recommendedName>
</protein>
<accession>X1VLD0</accession>